<dbReference type="GO" id="GO:0000502">
    <property type="term" value="C:proteasome complex"/>
    <property type="evidence" value="ECO:0007669"/>
    <property type="project" value="UniProtKB-KW"/>
</dbReference>
<feature type="region of interest" description="Disordered" evidence="2">
    <location>
        <begin position="93"/>
        <end position="133"/>
    </location>
</feature>
<organism evidence="3">
    <name type="scientific">Arundo donax</name>
    <name type="common">Giant reed</name>
    <name type="synonym">Donax arundinaceus</name>
    <dbReference type="NCBI Taxonomy" id="35708"/>
    <lineage>
        <taxon>Eukaryota</taxon>
        <taxon>Viridiplantae</taxon>
        <taxon>Streptophyta</taxon>
        <taxon>Embryophyta</taxon>
        <taxon>Tracheophyta</taxon>
        <taxon>Spermatophyta</taxon>
        <taxon>Magnoliopsida</taxon>
        <taxon>Liliopsida</taxon>
        <taxon>Poales</taxon>
        <taxon>Poaceae</taxon>
        <taxon>PACMAD clade</taxon>
        <taxon>Arundinoideae</taxon>
        <taxon>Arundineae</taxon>
        <taxon>Arundo</taxon>
    </lineage>
</organism>
<dbReference type="CDD" id="cd22297">
    <property type="entry name" value="PSMD4_RAZUL"/>
    <property type="match status" value="1"/>
</dbReference>
<dbReference type="InterPro" id="IPR049590">
    <property type="entry name" value="PSMD4_RAZUL-like"/>
</dbReference>
<dbReference type="SMART" id="SM00726">
    <property type="entry name" value="UIM"/>
    <property type="match status" value="2"/>
</dbReference>
<dbReference type="PROSITE" id="PS50330">
    <property type="entry name" value="UIM"/>
    <property type="match status" value="2"/>
</dbReference>
<sequence length="133" mass="14011">MAEAEPASNASADDKKEQPKDDDDLLQQALAMSMEDGASGSAAVADAAMAEAGAVDPELALALQMSVQDVNMSGESDMSKVFEDRSFVTSILNSLPGVDPNDPSVKDLLASLHGQGEQEKKEDKSDKPEDEKN</sequence>
<evidence type="ECO:0000256" key="2">
    <source>
        <dbReference type="SAM" id="MobiDB-lite"/>
    </source>
</evidence>
<feature type="compositionally biased region" description="Low complexity" evidence="2">
    <location>
        <begin position="26"/>
        <end position="44"/>
    </location>
</feature>
<proteinExistence type="predicted"/>
<dbReference type="InterPro" id="IPR003903">
    <property type="entry name" value="UIM_dom"/>
</dbReference>
<evidence type="ECO:0000256" key="1">
    <source>
        <dbReference type="ARBA" id="ARBA00022737"/>
    </source>
</evidence>
<feature type="region of interest" description="Disordered" evidence="2">
    <location>
        <begin position="1"/>
        <end position="44"/>
    </location>
</feature>
<protein>
    <submittedName>
        <fullName evidence="3">26S proteasome non-ATPase regulatory subunit 4</fullName>
    </submittedName>
</protein>
<reference evidence="3" key="2">
    <citation type="journal article" date="2015" name="Data Brief">
        <title>Shoot transcriptome of the giant reed, Arundo donax.</title>
        <authorList>
            <person name="Barrero R.A."/>
            <person name="Guerrero F.D."/>
            <person name="Moolhuijzen P."/>
            <person name="Goolsby J.A."/>
            <person name="Tidwell J."/>
            <person name="Bellgard S.E."/>
            <person name="Bellgard M.I."/>
        </authorList>
    </citation>
    <scope>NUCLEOTIDE SEQUENCE</scope>
    <source>
        <tissue evidence="3">Shoot tissue taken approximately 20 cm above the soil surface</tissue>
    </source>
</reference>
<name>A0A0A9DGQ1_ARUDO</name>
<reference evidence="3" key="1">
    <citation type="submission" date="2014-09" db="EMBL/GenBank/DDBJ databases">
        <authorList>
            <person name="Magalhaes I.L.F."/>
            <person name="Oliveira U."/>
            <person name="Santos F.R."/>
            <person name="Vidigal T.H.D.A."/>
            <person name="Brescovit A.D."/>
            <person name="Santos A.J."/>
        </authorList>
    </citation>
    <scope>NUCLEOTIDE SEQUENCE</scope>
    <source>
        <tissue evidence="3">Shoot tissue taken approximately 20 cm above the soil surface</tissue>
    </source>
</reference>
<dbReference type="EMBL" id="GBRH01210151">
    <property type="protein sequence ID" value="JAD87744.1"/>
    <property type="molecule type" value="Transcribed_RNA"/>
</dbReference>
<evidence type="ECO:0000313" key="3">
    <source>
        <dbReference type="EMBL" id="JAD87744.1"/>
    </source>
</evidence>
<accession>A0A0A9DGQ1</accession>
<dbReference type="AlphaFoldDB" id="A0A0A9DGQ1"/>
<dbReference type="Pfam" id="PF02809">
    <property type="entry name" value="UIM"/>
    <property type="match status" value="2"/>
</dbReference>
<feature type="compositionally biased region" description="Basic and acidic residues" evidence="2">
    <location>
        <begin position="116"/>
        <end position="133"/>
    </location>
</feature>
<keyword evidence="3" id="KW-0647">Proteasome</keyword>
<keyword evidence="1" id="KW-0677">Repeat</keyword>